<accession>A4J3C1</accession>
<evidence type="ECO:0000256" key="1">
    <source>
        <dbReference type="SAM" id="Coils"/>
    </source>
</evidence>
<dbReference type="OrthoDB" id="1807571at2"/>
<name>A4J3C1_DESRM</name>
<dbReference type="InterPro" id="IPR014717">
    <property type="entry name" value="Transl_elong_EF1B/ribsomal_bS6"/>
</dbReference>
<keyword evidence="4" id="KW-1185">Reference proteome</keyword>
<dbReference type="PANTHER" id="PTHR39555">
    <property type="entry name" value="FIMBRIAL ASSEMBLY PROTEIN PILO-LIKE PROTEIN-RELATED"/>
    <property type="match status" value="1"/>
</dbReference>
<dbReference type="EMBL" id="CP000612">
    <property type="protein sequence ID" value="ABO49574.1"/>
    <property type="molecule type" value="Genomic_DNA"/>
</dbReference>
<proteinExistence type="predicted"/>
<dbReference type="GO" id="GO:0043107">
    <property type="term" value="P:type IV pilus-dependent motility"/>
    <property type="evidence" value="ECO:0007669"/>
    <property type="project" value="InterPro"/>
</dbReference>
<keyword evidence="2" id="KW-0812">Transmembrane</keyword>
<dbReference type="STRING" id="349161.Dred_1039"/>
<dbReference type="Pfam" id="PF04350">
    <property type="entry name" value="PilO"/>
    <property type="match status" value="1"/>
</dbReference>
<dbReference type="eggNOG" id="COG3167">
    <property type="taxonomic scope" value="Bacteria"/>
</dbReference>
<feature type="transmembrane region" description="Helical" evidence="2">
    <location>
        <begin position="9"/>
        <end position="27"/>
    </location>
</feature>
<dbReference type="HOGENOM" id="CLU_129741_0_0_9"/>
<evidence type="ECO:0008006" key="5">
    <source>
        <dbReference type="Google" id="ProtNLM"/>
    </source>
</evidence>
<sequence>MKQKKSQQYLTALLAVIAGVLMVFLIYHQLMSLKAARQEALSLESALTQTNSQLQSLVKLQKQAVNIQEQIDKLEQVMPAEPLEDLLIKDLQANASIHDLHLLEISFDDYINQKDYGEIPFNFTLEGQYLGLLDFLKDLQRGPRAVLIKEIKITKEEPDLPIITINVTASTFFTNE</sequence>
<dbReference type="KEGG" id="drm:Dred_1039"/>
<evidence type="ECO:0000313" key="4">
    <source>
        <dbReference type="Proteomes" id="UP000001556"/>
    </source>
</evidence>
<evidence type="ECO:0000256" key="2">
    <source>
        <dbReference type="SAM" id="Phobius"/>
    </source>
</evidence>
<dbReference type="PANTHER" id="PTHR39555:SF1">
    <property type="entry name" value="TYPE IV PILUS INNER MEMBRANE COMPONENT PILO"/>
    <property type="match status" value="1"/>
</dbReference>
<dbReference type="Proteomes" id="UP000001556">
    <property type="component" value="Chromosome"/>
</dbReference>
<gene>
    <name evidence="3" type="ordered locus">Dred_1039</name>
</gene>
<dbReference type="Gene3D" id="3.30.70.60">
    <property type="match status" value="1"/>
</dbReference>
<dbReference type="InterPro" id="IPR007445">
    <property type="entry name" value="PilO"/>
</dbReference>
<feature type="coiled-coil region" evidence="1">
    <location>
        <begin position="33"/>
        <end position="77"/>
    </location>
</feature>
<keyword evidence="2" id="KW-1133">Transmembrane helix</keyword>
<organism evidence="3 4">
    <name type="scientific">Desulforamulus reducens (strain ATCC BAA-1160 / DSM 100696 / MI-1)</name>
    <name type="common">Desulfotomaculum reducens</name>
    <dbReference type="NCBI Taxonomy" id="349161"/>
    <lineage>
        <taxon>Bacteria</taxon>
        <taxon>Bacillati</taxon>
        <taxon>Bacillota</taxon>
        <taxon>Clostridia</taxon>
        <taxon>Eubacteriales</taxon>
        <taxon>Peptococcaceae</taxon>
        <taxon>Desulforamulus</taxon>
    </lineage>
</organism>
<protein>
    <recommendedName>
        <fullName evidence="5">Tfp pilus assembly protein PilO</fullName>
    </recommendedName>
</protein>
<keyword evidence="1" id="KW-0175">Coiled coil</keyword>
<keyword evidence="2" id="KW-0472">Membrane</keyword>
<reference evidence="3 4" key="1">
    <citation type="submission" date="2007-03" db="EMBL/GenBank/DDBJ databases">
        <title>Complete sequence of Desulfotomaculum reducens MI-1.</title>
        <authorList>
            <consortium name="US DOE Joint Genome Institute"/>
            <person name="Copeland A."/>
            <person name="Lucas S."/>
            <person name="Lapidus A."/>
            <person name="Barry K."/>
            <person name="Detter J.C."/>
            <person name="Glavina del Rio T."/>
            <person name="Hammon N."/>
            <person name="Israni S."/>
            <person name="Dalin E."/>
            <person name="Tice H."/>
            <person name="Pitluck S."/>
            <person name="Sims D."/>
            <person name="Brettin T."/>
            <person name="Bruce D."/>
            <person name="Han C."/>
            <person name="Tapia R."/>
            <person name="Schmutz J."/>
            <person name="Larimer F."/>
            <person name="Land M."/>
            <person name="Hauser L."/>
            <person name="Kyrpides N."/>
            <person name="Kim E."/>
            <person name="Tebo B.M."/>
            <person name="Richardson P."/>
        </authorList>
    </citation>
    <scope>NUCLEOTIDE SEQUENCE [LARGE SCALE GENOMIC DNA]</scope>
    <source>
        <strain evidence="3 4">MI-1</strain>
    </source>
</reference>
<dbReference type="AlphaFoldDB" id="A4J3C1"/>
<dbReference type="GO" id="GO:0043683">
    <property type="term" value="P:type IV pilus assembly"/>
    <property type="evidence" value="ECO:0007669"/>
    <property type="project" value="InterPro"/>
</dbReference>
<dbReference type="RefSeq" id="WP_011877400.1">
    <property type="nucleotide sequence ID" value="NC_009253.1"/>
</dbReference>
<evidence type="ECO:0000313" key="3">
    <source>
        <dbReference type="EMBL" id="ABO49574.1"/>
    </source>
</evidence>